<dbReference type="InterPro" id="IPR000792">
    <property type="entry name" value="Tscrpt_reg_LuxR_C"/>
</dbReference>
<feature type="domain" description="HTH luxR-type" evidence="1">
    <location>
        <begin position="265"/>
        <end position="314"/>
    </location>
</feature>
<dbReference type="InterPro" id="IPR016032">
    <property type="entry name" value="Sig_transdc_resp-reg_C-effctor"/>
</dbReference>
<dbReference type="InterPro" id="IPR013196">
    <property type="entry name" value="HTH_11"/>
</dbReference>
<accession>A0A4R7J217</accession>
<dbReference type="SMART" id="SM00421">
    <property type="entry name" value="HTH_LUXR"/>
    <property type="match status" value="1"/>
</dbReference>
<dbReference type="GO" id="GO:0006355">
    <property type="term" value="P:regulation of DNA-templated transcription"/>
    <property type="evidence" value="ECO:0007669"/>
    <property type="project" value="InterPro"/>
</dbReference>
<dbReference type="SUPFAM" id="SSF46894">
    <property type="entry name" value="C-terminal effector domain of the bipartite response regulators"/>
    <property type="match status" value="1"/>
</dbReference>
<comment type="caution">
    <text evidence="2">The sequence shown here is derived from an EMBL/GenBank/DDBJ whole genome shotgun (WGS) entry which is preliminary data.</text>
</comment>
<reference evidence="2 3" key="1">
    <citation type="submission" date="2019-03" db="EMBL/GenBank/DDBJ databases">
        <title>Genomic Encyclopedia of Archaeal and Bacterial Type Strains, Phase II (KMG-II): from individual species to whole genera.</title>
        <authorList>
            <person name="Goeker M."/>
        </authorList>
    </citation>
    <scope>NUCLEOTIDE SEQUENCE [LARGE SCALE GENOMIC DNA]</scope>
    <source>
        <strain evidence="2 3">DSM 24323</strain>
    </source>
</reference>
<dbReference type="GO" id="GO:0003677">
    <property type="term" value="F:DNA binding"/>
    <property type="evidence" value="ECO:0007669"/>
    <property type="project" value="InterPro"/>
</dbReference>
<dbReference type="CDD" id="cd06170">
    <property type="entry name" value="LuxR_C_like"/>
    <property type="match status" value="1"/>
</dbReference>
<proteinExistence type="predicted"/>
<keyword evidence="3" id="KW-1185">Reference proteome</keyword>
<dbReference type="InterPro" id="IPR051797">
    <property type="entry name" value="TrmB-like"/>
</dbReference>
<sequence>MPPEEDCPTDPVGAPGLLAGMGLSADAESLYRQLILEPMPAADTQHLQASVELLRAGLAYRNEDQLTAMPARLAVERWVADQEARIRQVRVGAQQYSALQRNTSGGFLELIRGVDRVRDAFAQLQLAATEQVRSFDREPYFDPPKISEVQPAVAADGVLYRTIYQRNALADPVEMTSIREAIALGEQARSFGELPMRMSISDTTMALLILPYGGTDDTGPVGADAVLIHPSALLDSMVRMFETIWSMSVAIPLSGDDQDAEVESRQLVSLLATGLTGAAIARELGVSERTVQRRIGRLFELLDADSRFSLGAQAARRGWI</sequence>
<dbReference type="PANTHER" id="PTHR34293">
    <property type="entry name" value="HTH-TYPE TRANSCRIPTIONAL REGULATOR TRMBL2"/>
    <property type="match status" value="1"/>
</dbReference>
<dbReference type="Proteomes" id="UP000295371">
    <property type="component" value="Unassembled WGS sequence"/>
</dbReference>
<dbReference type="Pfam" id="PF08279">
    <property type="entry name" value="HTH_11"/>
    <property type="match status" value="1"/>
</dbReference>
<gene>
    <name evidence="2" type="ORF">CLV29_2467</name>
</gene>
<name>A0A4R7J217_9ACTN</name>
<dbReference type="RefSeq" id="WP_166649257.1">
    <property type="nucleotide sequence ID" value="NZ_CP171129.1"/>
</dbReference>
<dbReference type="PANTHER" id="PTHR34293:SF1">
    <property type="entry name" value="HTH-TYPE TRANSCRIPTIONAL REGULATOR TRMBL2"/>
    <property type="match status" value="1"/>
</dbReference>
<evidence type="ECO:0000259" key="1">
    <source>
        <dbReference type="SMART" id="SM00421"/>
    </source>
</evidence>
<evidence type="ECO:0000313" key="3">
    <source>
        <dbReference type="Proteomes" id="UP000295371"/>
    </source>
</evidence>
<evidence type="ECO:0000313" key="2">
    <source>
        <dbReference type="EMBL" id="TDT31055.1"/>
    </source>
</evidence>
<organism evidence="2 3">
    <name type="scientific">Naumannella halotolerans</name>
    <dbReference type="NCBI Taxonomy" id="993414"/>
    <lineage>
        <taxon>Bacteria</taxon>
        <taxon>Bacillati</taxon>
        <taxon>Actinomycetota</taxon>
        <taxon>Actinomycetes</taxon>
        <taxon>Propionibacteriales</taxon>
        <taxon>Propionibacteriaceae</taxon>
        <taxon>Naumannella</taxon>
    </lineage>
</organism>
<protein>
    <submittedName>
        <fullName evidence="2">Regulatory LuxR family protein</fullName>
    </submittedName>
</protein>
<dbReference type="EMBL" id="SOAW01000002">
    <property type="protein sequence ID" value="TDT31055.1"/>
    <property type="molecule type" value="Genomic_DNA"/>
</dbReference>
<dbReference type="InterPro" id="IPR036388">
    <property type="entry name" value="WH-like_DNA-bd_sf"/>
</dbReference>
<dbReference type="Gene3D" id="1.10.10.10">
    <property type="entry name" value="Winged helix-like DNA-binding domain superfamily/Winged helix DNA-binding domain"/>
    <property type="match status" value="1"/>
</dbReference>
<dbReference type="AlphaFoldDB" id="A0A4R7J217"/>